<accession>A0A396H9F2</accession>
<evidence type="ECO:0000313" key="2">
    <source>
        <dbReference type="Proteomes" id="UP000265566"/>
    </source>
</evidence>
<dbReference type="Proteomes" id="UP000265566">
    <property type="component" value="Chromosome 7"/>
</dbReference>
<protein>
    <submittedName>
        <fullName evidence="1">Uncharacterized protein</fullName>
    </submittedName>
</protein>
<dbReference type="AlphaFoldDB" id="A0A396H9F2"/>
<dbReference type="EMBL" id="PSQE01000007">
    <property type="protein sequence ID" value="RHN49171.1"/>
    <property type="molecule type" value="Genomic_DNA"/>
</dbReference>
<dbReference type="Gramene" id="rna43973">
    <property type="protein sequence ID" value="RHN49171.1"/>
    <property type="gene ID" value="gene43973"/>
</dbReference>
<sequence length="77" mass="8684">MFCLKRVRGGNKSGALHIHLKMTCSSLSLYKPYLSIDSYINTHLSHQTSGITLTTLNVINKSIFPKKKNQLQSLCNF</sequence>
<comment type="caution">
    <text evidence="1">The sequence shown here is derived from an EMBL/GenBank/DDBJ whole genome shotgun (WGS) entry which is preliminary data.</text>
</comment>
<evidence type="ECO:0000313" key="1">
    <source>
        <dbReference type="EMBL" id="RHN49171.1"/>
    </source>
</evidence>
<reference evidence="2" key="1">
    <citation type="journal article" date="2018" name="Nat. Plants">
        <title>Whole-genome landscape of Medicago truncatula symbiotic genes.</title>
        <authorList>
            <person name="Pecrix Y."/>
            <person name="Staton S.E."/>
            <person name="Sallet E."/>
            <person name="Lelandais-Briere C."/>
            <person name="Moreau S."/>
            <person name="Carrere S."/>
            <person name="Blein T."/>
            <person name="Jardinaud M.F."/>
            <person name="Latrasse D."/>
            <person name="Zouine M."/>
            <person name="Zahm M."/>
            <person name="Kreplak J."/>
            <person name="Mayjonade B."/>
            <person name="Satge C."/>
            <person name="Perez M."/>
            <person name="Cauet S."/>
            <person name="Marande W."/>
            <person name="Chantry-Darmon C."/>
            <person name="Lopez-Roques C."/>
            <person name="Bouchez O."/>
            <person name="Berard A."/>
            <person name="Debelle F."/>
            <person name="Munos S."/>
            <person name="Bendahmane A."/>
            <person name="Berges H."/>
            <person name="Niebel A."/>
            <person name="Buitink J."/>
            <person name="Frugier F."/>
            <person name="Benhamed M."/>
            <person name="Crespi M."/>
            <person name="Gouzy J."/>
            <person name="Gamas P."/>
        </authorList>
    </citation>
    <scope>NUCLEOTIDE SEQUENCE [LARGE SCALE GENOMIC DNA]</scope>
    <source>
        <strain evidence="2">cv. Jemalong A17</strain>
    </source>
</reference>
<proteinExistence type="predicted"/>
<name>A0A396H9F2_MEDTR</name>
<gene>
    <name evidence="1" type="ORF">MtrunA17_Chr7g0271641</name>
</gene>
<organism evidence="1 2">
    <name type="scientific">Medicago truncatula</name>
    <name type="common">Barrel medic</name>
    <name type="synonym">Medicago tribuloides</name>
    <dbReference type="NCBI Taxonomy" id="3880"/>
    <lineage>
        <taxon>Eukaryota</taxon>
        <taxon>Viridiplantae</taxon>
        <taxon>Streptophyta</taxon>
        <taxon>Embryophyta</taxon>
        <taxon>Tracheophyta</taxon>
        <taxon>Spermatophyta</taxon>
        <taxon>Magnoliopsida</taxon>
        <taxon>eudicotyledons</taxon>
        <taxon>Gunneridae</taxon>
        <taxon>Pentapetalae</taxon>
        <taxon>rosids</taxon>
        <taxon>fabids</taxon>
        <taxon>Fabales</taxon>
        <taxon>Fabaceae</taxon>
        <taxon>Papilionoideae</taxon>
        <taxon>50 kb inversion clade</taxon>
        <taxon>NPAAA clade</taxon>
        <taxon>Hologalegina</taxon>
        <taxon>IRL clade</taxon>
        <taxon>Trifolieae</taxon>
        <taxon>Medicago</taxon>
    </lineage>
</organism>